<dbReference type="AlphaFoldDB" id="A0AAV4S387"/>
<name>A0AAV4S387_CAEEX</name>
<accession>A0AAV4S387</accession>
<reference evidence="1 2" key="1">
    <citation type="submission" date="2021-06" db="EMBL/GenBank/DDBJ databases">
        <title>Caerostris extrusa draft genome.</title>
        <authorList>
            <person name="Kono N."/>
            <person name="Arakawa K."/>
        </authorList>
    </citation>
    <scope>NUCLEOTIDE SEQUENCE [LARGE SCALE GENOMIC DNA]</scope>
</reference>
<keyword evidence="2" id="KW-1185">Reference proteome</keyword>
<protein>
    <submittedName>
        <fullName evidence="1">Uncharacterized protein</fullName>
    </submittedName>
</protein>
<gene>
    <name evidence="1" type="ORF">CEXT_378481</name>
</gene>
<sequence length="122" mass="13893">MREWQGFKHTLSLLIKTTCENGFYGKSSKLTYLQALDLCEINIVYAFVLGDQGTAKTTLMDSLTTRRIADPLLPSVQYVSESIPDGSDMSMITLRLLELKRVHLYFSEITQICILDKSMKHI</sequence>
<organism evidence="1 2">
    <name type="scientific">Caerostris extrusa</name>
    <name type="common">Bark spider</name>
    <name type="synonym">Caerostris bankana</name>
    <dbReference type="NCBI Taxonomy" id="172846"/>
    <lineage>
        <taxon>Eukaryota</taxon>
        <taxon>Metazoa</taxon>
        <taxon>Ecdysozoa</taxon>
        <taxon>Arthropoda</taxon>
        <taxon>Chelicerata</taxon>
        <taxon>Arachnida</taxon>
        <taxon>Araneae</taxon>
        <taxon>Araneomorphae</taxon>
        <taxon>Entelegynae</taxon>
        <taxon>Araneoidea</taxon>
        <taxon>Araneidae</taxon>
        <taxon>Caerostris</taxon>
    </lineage>
</organism>
<dbReference type="EMBL" id="BPLR01008764">
    <property type="protein sequence ID" value="GIY27041.1"/>
    <property type="molecule type" value="Genomic_DNA"/>
</dbReference>
<evidence type="ECO:0000313" key="1">
    <source>
        <dbReference type="EMBL" id="GIY27041.1"/>
    </source>
</evidence>
<comment type="caution">
    <text evidence="1">The sequence shown here is derived from an EMBL/GenBank/DDBJ whole genome shotgun (WGS) entry which is preliminary data.</text>
</comment>
<dbReference type="Proteomes" id="UP001054945">
    <property type="component" value="Unassembled WGS sequence"/>
</dbReference>
<evidence type="ECO:0000313" key="2">
    <source>
        <dbReference type="Proteomes" id="UP001054945"/>
    </source>
</evidence>
<proteinExistence type="predicted"/>